<dbReference type="PRINTS" id="PR00344">
    <property type="entry name" value="BCTRLSENSOR"/>
</dbReference>
<feature type="domain" description="HAMP" evidence="17">
    <location>
        <begin position="185"/>
        <end position="237"/>
    </location>
</feature>
<dbReference type="InterPro" id="IPR004358">
    <property type="entry name" value="Sig_transdc_His_kin-like_C"/>
</dbReference>
<keyword evidence="19" id="KW-1185">Reference proteome</keyword>
<dbReference type="InterPro" id="IPR003660">
    <property type="entry name" value="HAMP_dom"/>
</dbReference>
<evidence type="ECO:0000259" key="17">
    <source>
        <dbReference type="PROSITE" id="PS50885"/>
    </source>
</evidence>
<dbReference type="Gene3D" id="6.10.340.10">
    <property type="match status" value="1"/>
</dbReference>
<dbReference type="InterPro" id="IPR000014">
    <property type="entry name" value="PAS"/>
</dbReference>
<dbReference type="InterPro" id="IPR013767">
    <property type="entry name" value="PAS_fold"/>
</dbReference>
<dbReference type="Pfam" id="PF00989">
    <property type="entry name" value="PAS"/>
    <property type="match status" value="1"/>
</dbReference>
<dbReference type="SMART" id="SM00388">
    <property type="entry name" value="HisKA"/>
    <property type="match status" value="1"/>
</dbReference>
<keyword evidence="10 14" id="KW-1133">Transmembrane helix</keyword>
<dbReference type="EC" id="2.7.13.3" evidence="3"/>
<feature type="transmembrane region" description="Helical" evidence="14">
    <location>
        <begin position="165"/>
        <end position="183"/>
    </location>
</feature>
<dbReference type="Pfam" id="PF00512">
    <property type="entry name" value="HisKA"/>
    <property type="match status" value="1"/>
</dbReference>
<evidence type="ECO:0000259" key="16">
    <source>
        <dbReference type="PROSITE" id="PS50112"/>
    </source>
</evidence>
<feature type="coiled-coil region" evidence="13">
    <location>
        <begin position="90"/>
        <end position="117"/>
    </location>
</feature>
<evidence type="ECO:0000256" key="1">
    <source>
        <dbReference type="ARBA" id="ARBA00000085"/>
    </source>
</evidence>
<dbReference type="SMART" id="SM00091">
    <property type="entry name" value="PAS"/>
    <property type="match status" value="1"/>
</dbReference>
<evidence type="ECO:0000259" key="15">
    <source>
        <dbReference type="PROSITE" id="PS50109"/>
    </source>
</evidence>
<keyword evidence="6 14" id="KW-0812">Transmembrane</keyword>
<dbReference type="PANTHER" id="PTHR42878:SF7">
    <property type="entry name" value="SENSOR HISTIDINE KINASE GLRK"/>
    <property type="match status" value="1"/>
</dbReference>
<comment type="caution">
    <text evidence="18">The sequence shown here is derived from an EMBL/GenBank/DDBJ whole genome shotgun (WGS) entry which is preliminary data.</text>
</comment>
<dbReference type="InterPro" id="IPR005467">
    <property type="entry name" value="His_kinase_dom"/>
</dbReference>
<keyword evidence="11" id="KW-0902">Two-component regulatory system</keyword>
<keyword evidence="12 14" id="KW-0472">Membrane</keyword>
<dbReference type="Pfam" id="PF00672">
    <property type="entry name" value="HAMP"/>
    <property type="match status" value="1"/>
</dbReference>
<feature type="domain" description="Histidine kinase" evidence="15">
    <location>
        <begin position="381"/>
        <end position="598"/>
    </location>
</feature>
<dbReference type="Gene3D" id="3.30.565.10">
    <property type="entry name" value="Histidine kinase-like ATPase, C-terminal domain"/>
    <property type="match status" value="1"/>
</dbReference>
<dbReference type="InterPro" id="IPR036890">
    <property type="entry name" value="HATPase_C_sf"/>
</dbReference>
<evidence type="ECO:0000256" key="9">
    <source>
        <dbReference type="ARBA" id="ARBA00022840"/>
    </source>
</evidence>
<dbReference type="SUPFAM" id="SSF55874">
    <property type="entry name" value="ATPase domain of HSP90 chaperone/DNA topoisomerase II/histidine kinase"/>
    <property type="match status" value="1"/>
</dbReference>
<reference evidence="18 19" key="1">
    <citation type="submission" date="2021-03" db="EMBL/GenBank/DDBJ databases">
        <authorList>
            <person name="Kim M.K."/>
        </authorList>
    </citation>
    <scope>NUCLEOTIDE SEQUENCE [LARGE SCALE GENOMIC DNA]</scope>
    <source>
        <strain evidence="18 19">BT442</strain>
    </source>
</reference>
<name>A0ABS3QEZ4_9BACT</name>
<evidence type="ECO:0000256" key="7">
    <source>
        <dbReference type="ARBA" id="ARBA00022741"/>
    </source>
</evidence>
<keyword evidence="7" id="KW-0547">Nucleotide-binding</keyword>
<dbReference type="InterPro" id="IPR050351">
    <property type="entry name" value="BphY/WalK/GraS-like"/>
</dbReference>
<evidence type="ECO:0000313" key="18">
    <source>
        <dbReference type="EMBL" id="MBO2009815.1"/>
    </source>
</evidence>
<evidence type="ECO:0000256" key="10">
    <source>
        <dbReference type="ARBA" id="ARBA00022989"/>
    </source>
</evidence>
<dbReference type="CDD" id="cd00082">
    <property type="entry name" value="HisKA"/>
    <property type="match status" value="1"/>
</dbReference>
<protein>
    <recommendedName>
        <fullName evidence="3">histidine kinase</fullName>
        <ecNumber evidence="3">2.7.13.3</ecNumber>
    </recommendedName>
</protein>
<comment type="catalytic activity">
    <reaction evidence="1">
        <text>ATP + protein L-histidine = ADP + protein N-phospho-L-histidine.</text>
        <dbReference type="EC" id="2.7.13.3"/>
    </reaction>
</comment>
<dbReference type="SMART" id="SM00387">
    <property type="entry name" value="HATPase_c"/>
    <property type="match status" value="1"/>
</dbReference>
<dbReference type="Pfam" id="PF02518">
    <property type="entry name" value="HATPase_c"/>
    <property type="match status" value="1"/>
</dbReference>
<evidence type="ECO:0000256" key="5">
    <source>
        <dbReference type="ARBA" id="ARBA00022679"/>
    </source>
</evidence>
<accession>A0ABS3QEZ4</accession>
<keyword evidence="4" id="KW-0597">Phosphoprotein</keyword>
<dbReference type="Gene3D" id="3.30.450.20">
    <property type="entry name" value="PAS domain"/>
    <property type="match status" value="1"/>
</dbReference>
<dbReference type="PROSITE" id="PS50109">
    <property type="entry name" value="HIS_KIN"/>
    <property type="match status" value="1"/>
</dbReference>
<gene>
    <name evidence="18" type="ORF">J4E00_12205</name>
</gene>
<proteinExistence type="predicted"/>
<organism evidence="18 19">
    <name type="scientific">Hymenobacter negativus</name>
    <dbReference type="NCBI Taxonomy" id="2795026"/>
    <lineage>
        <taxon>Bacteria</taxon>
        <taxon>Pseudomonadati</taxon>
        <taxon>Bacteroidota</taxon>
        <taxon>Cytophagia</taxon>
        <taxon>Cytophagales</taxon>
        <taxon>Hymenobacteraceae</taxon>
        <taxon>Hymenobacter</taxon>
    </lineage>
</organism>
<feature type="transmembrane region" description="Helical" evidence="14">
    <location>
        <begin position="6"/>
        <end position="27"/>
    </location>
</feature>
<sequence>MNLKTKITVGFLAMLLLLLSIGGYAYYSLRQLDRSSRDVLKANLYSVNLGLRMLRSLDQLARQPLADTAGTAAFTAALREEARNVTEPGEQQVVDDLQNLTQQLRQHQQQAQRAVAAGQTSPLGISAEPYRLGGLTYQMMALNTDALNRKTEAANQRADQANRNLLIFATLAVLLALALVGSVPEAAVQPLRRLTAALDHATERNFSASIPQESHDEFGQVARAFNRMLGQLREYRTSTAAELITERNRAASIVNTLDEGLLLLDESRHILLANPVLCELLGMPAEKLLGRPAATVRLENDLFQAMLKPLDAPNRENAVAEAPLLHIAQRGEEAFYRLAVQDLVSFNEATEKTEFVGQIITLRNVSDFKKLDQVKSNFLATVSHELKTPLSSINLNTKLLQDERLPADERQRITGYIRQETQRLQRMVAELLDVSRLDAGAGIQLDVQPTNLADVVNFATSTVQPQLDDKQLRLELHRSVQLPEARADVEKTTWVLINLLANAIRYSPVGAALAVRVAVAGAFVQVSVQDRGPGIAAEHHDKIFQRFAQLPDKTGYRGGSGLGLSIAREFITTQGGRLWVESELGSGSTFHFTLPVVA</sequence>
<keyword evidence="13" id="KW-0175">Coiled coil</keyword>
<keyword evidence="8" id="KW-0418">Kinase</keyword>
<evidence type="ECO:0000313" key="19">
    <source>
        <dbReference type="Proteomes" id="UP000664369"/>
    </source>
</evidence>
<dbReference type="CDD" id="cd06225">
    <property type="entry name" value="HAMP"/>
    <property type="match status" value="1"/>
</dbReference>
<evidence type="ECO:0000256" key="11">
    <source>
        <dbReference type="ARBA" id="ARBA00023012"/>
    </source>
</evidence>
<keyword evidence="5" id="KW-0808">Transferase</keyword>
<dbReference type="SUPFAM" id="SSF158472">
    <property type="entry name" value="HAMP domain-like"/>
    <property type="match status" value="1"/>
</dbReference>
<feature type="domain" description="PAS" evidence="16">
    <location>
        <begin position="246"/>
        <end position="291"/>
    </location>
</feature>
<evidence type="ECO:0000256" key="4">
    <source>
        <dbReference type="ARBA" id="ARBA00022553"/>
    </source>
</evidence>
<dbReference type="SUPFAM" id="SSF55785">
    <property type="entry name" value="PYP-like sensor domain (PAS domain)"/>
    <property type="match status" value="1"/>
</dbReference>
<dbReference type="RefSeq" id="WP_208175425.1">
    <property type="nucleotide sequence ID" value="NZ_JAGETZ010000004.1"/>
</dbReference>
<evidence type="ECO:0000256" key="3">
    <source>
        <dbReference type="ARBA" id="ARBA00012438"/>
    </source>
</evidence>
<dbReference type="NCBIfam" id="TIGR00229">
    <property type="entry name" value="sensory_box"/>
    <property type="match status" value="1"/>
</dbReference>
<comment type="subcellular location">
    <subcellularLocation>
        <location evidence="2">Membrane</location>
        <topology evidence="2">Multi-pass membrane protein</topology>
    </subcellularLocation>
</comment>
<evidence type="ECO:0000256" key="8">
    <source>
        <dbReference type="ARBA" id="ARBA00022777"/>
    </source>
</evidence>
<dbReference type="PANTHER" id="PTHR42878">
    <property type="entry name" value="TWO-COMPONENT HISTIDINE KINASE"/>
    <property type="match status" value="1"/>
</dbReference>
<dbReference type="PROSITE" id="PS50885">
    <property type="entry name" value="HAMP"/>
    <property type="match status" value="1"/>
</dbReference>
<evidence type="ECO:0000256" key="6">
    <source>
        <dbReference type="ARBA" id="ARBA00022692"/>
    </source>
</evidence>
<dbReference type="InterPro" id="IPR035965">
    <property type="entry name" value="PAS-like_dom_sf"/>
</dbReference>
<dbReference type="Gene3D" id="1.10.287.130">
    <property type="match status" value="1"/>
</dbReference>
<dbReference type="InterPro" id="IPR036097">
    <property type="entry name" value="HisK_dim/P_sf"/>
</dbReference>
<evidence type="ECO:0000256" key="2">
    <source>
        <dbReference type="ARBA" id="ARBA00004141"/>
    </source>
</evidence>
<evidence type="ECO:0000256" key="12">
    <source>
        <dbReference type="ARBA" id="ARBA00023136"/>
    </source>
</evidence>
<dbReference type="Proteomes" id="UP000664369">
    <property type="component" value="Unassembled WGS sequence"/>
</dbReference>
<dbReference type="EMBL" id="JAGETZ010000004">
    <property type="protein sequence ID" value="MBO2009815.1"/>
    <property type="molecule type" value="Genomic_DNA"/>
</dbReference>
<keyword evidence="9" id="KW-0067">ATP-binding</keyword>
<dbReference type="InterPro" id="IPR003661">
    <property type="entry name" value="HisK_dim/P_dom"/>
</dbReference>
<dbReference type="SMART" id="SM00304">
    <property type="entry name" value="HAMP"/>
    <property type="match status" value="1"/>
</dbReference>
<dbReference type="SUPFAM" id="SSF47384">
    <property type="entry name" value="Homodimeric domain of signal transducing histidine kinase"/>
    <property type="match status" value="1"/>
</dbReference>
<evidence type="ECO:0000256" key="13">
    <source>
        <dbReference type="SAM" id="Coils"/>
    </source>
</evidence>
<dbReference type="InterPro" id="IPR003594">
    <property type="entry name" value="HATPase_dom"/>
</dbReference>
<dbReference type="PROSITE" id="PS50112">
    <property type="entry name" value="PAS"/>
    <property type="match status" value="1"/>
</dbReference>
<evidence type="ECO:0000256" key="14">
    <source>
        <dbReference type="SAM" id="Phobius"/>
    </source>
</evidence>